<evidence type="ECO:0000256" key="2">
    <source>
        <dbReference type="ARBA" id="ARBA00023125"/>
    </source>
</evidence>
<dbReference type="RefSeq" id="WP_181614455.1">
    <property type="nucleotide sequence ID" value="NZ_BAABAM010000011.1"/>
</dbReference>
<dbReference type="PANTHER" id="PTHR30055">
    <property type="entry name" value="HTH-TYPE TRANSCRIPTIONAL REGULATOR RUTR"/>
    <property type="match status" value="1"/>
</dbReference>
<evidence type="ECO:0000256" key="4">
    <source>
        <dbReference type="PROSITE-ProRule" id="PRU00335"/>
    </source>
</evidence>
<gene>
    <name evidence="6" type="ORF">HNR30_007138</name>
</gene>
<name>A0A7W0CR32_9ACTN</name>
<evidence type="ECO:0000256" key="1">
    <source>
        <dbReference type="ARBA" id="ARBA00023015"/>
    </source>
</evidence>
<dbReference type="InterPro" id="IPR009057">
    <property type="entry name" value="Homeodomain-like_sf"/>
</dbReference>
<dbReference type="Pfam" id="PF00440">
    <property type="entry name" value="TetR_N"/>
    <property type="match status" value="1"/>
</dbReference>
<dbReference type="SUPFAM" id="SSF48498">
    <property type="entry name" value="Tetracyclin repressor-like, C-terminal domain"/>
    <property type="match status" value="1"/>
</dbReference>
<dbReference type="Proteomes" id="UP000530928">
    <property type="component" value="Unassembled WGS sequence"/>
</dbReference>
<dbReference type="PANTHER" id="PTHR30055:SF234">
    <property type="entry name" value="HTH-TYPE TRANSCRIPTIONAL REGULATOR BETI"/>
    <property type="match status" value="1"/>
</dbReference>
<keyword evidence="3" id="KW-0804">Transcription</keyword>
<evidence type="ECO:0000259" key="5">
    <source>
        <dbReference type="PROSITE" id="PS50977"/>
    </source>
</evidence>
<dbReference type="SUPFAM" id="SSF46689">
    <property type="entry name" value="Homeodomain-like"/>
    <property type="match status" value="1"/>
</dbReference>
<keyword evidence="7" id="KW-1185">Reference proteome</keyword>
<dbReference type="GO" id="GO:0003700">
    <property type="term" value="F:DNA-binding transcription factor activity"/>
    <property type="evidence" value="ECO:0007669"/>
    <property type="project" value="TreeGrafter"/>
</dbReference>
<dbReference type="PROSITE" id="PS50977">
    <property type="entry name" value="HTH_TETR_2"/>
    <property type="match status" value="1"/>
</dbReference>
<comment type="caution">
    <text evidence="6">The sequence shown here is derived from an EMBL/GenBank/DDBJ whole genome shotgun (WGS) entry which is preliminary data.</text>
</comment>
<dbReference type="Gene3D" id="1.10.357.10">
    <property type="entry name" value="Tetracycline Repressor, domain 2"/>
    <property type="match status" value="1"/>
</dbReference>
<reference evidence="6 7" key="1">
    <citation type="submission" date="2020-07" db="EMBL/GenBank/DDBJ databases">
        <title>Genomic Encyclopedia of Type Strains, Phase IV (KMG-IV): sequencing the most valuable type-strain genomes for metagenomic binning, comparative biology and taxonomic classification.</title>
        <authorList>
            <person name="Goeker M."/>
        </authorList>
    </citation>
    <scope>NUCLEOTIDE SEQUENCE [LARGE SCALE GENOMIC DNA]</scope>
    <source>
        <strain evidence="6 7">DSM 45533</strain>
    </source>
</reference>
<keyword evidence="1" id="KW-0805">Transcription regulation</keyword>
<keyword evidence="2 4" id="KW-0238">DNA-binding</keyword>
<dbReference type="AlphaFoldDB" id="A0A7W0CR32"/>
<evidence type="ECO:0000313" key="6">
    <source>
        <dbReference type="EMBL" id="MBA2895752.1"/>
    </source>
</evidence>
<evidence type="ECO:0000256" key="3">
    <source>
        <dbReference type="ARBA" id="ARBA00023163"/>
    </source>
</evidence>
<sequence>MTTIREPQNARSRRTREALLNAARRLIEEEGFEATTMAAVAERAGVSTRALYLHFSSRGDLLTTLYRHLGATEDIQASLDRVWNSPDAVSAVEEWAHHLARVHPRIMAVSRAVQAACRTDPDAAAMHEAAMRGWHLGSTRLMTWLADEGALAPPWTAGSAADMLWGLMSWDLLERLTVDKGWPAEKYGTHMAELFLATFVRKAAPRTSSR</sequence>
<dbReference type="InterPro" id="IPR036271">
    <property type="entry name" value="Tet_transcr_reg_TetR-rel_C_sf"/>
</dbReference>
<dbReference type="PRINTS" id="PR00455">
    <property type="entry name" value="HTHTETR"/>
</dbReference>
<accession>A0A7W0CR32</accession>
<dbReference type="EMBL" id="JACDUR010000007">
    <property type="protein sequence ID" value="MBA2895752.1"/>
    <property type="molecule type" value="Genomic_DNA"/>
</dbReference>
<organism evidence="6 7">
    <name type="scientific">Nonomuraea soli</name>
    <dbReference type="NCBI Taxonomy" id="1032476"/>
    <lineage>
        <taxon>Bacteria</taxon>
        <taxon>Bacillati</taxon>
        <taxon>Actinomycetota</taxon>
        <taxon>Actinomycetes</taxon>
        <taxon>Streptosporangiales</taxon>
        <taxon>Streptosporangiaceae</taxon>
        <taxon>Nonomuraea</taxon>
    </lineage>
</organism>
<dbReference type="InterPro" id="IPR050109">
    <property type="entry name" value="HTH-type_TetR-like_transc_reg"/>
</dbReference>
<dbReference type="GO" id="GO:0000976">
    <property type="term" value="F:transcription cis-regulatory region binding"/>
    <property type="evidence" value="ECO:0007669"/>
    <property type="project" value="TreeGrafter"/>
</dbReference>
<evidence type="ECO:0000313" key="7">
    <source>
        <dbReference type="Proteomes" id="UP000530928"/>
    </source>
</evidence>
<proteinExistence type="predicted"/>
<protein>
    <submittedName>
        <fullName evidence="6">AcrR family transcriptional regulator</fullName>
    </submittedName>
</protein>
<dbReference type="InterPro" id="IPR001647">
    <property type="entry name" value="HTH_TetR"/>
</dbReference>
<feature type="domain" description="HTH tetR-type" evidence="5">
    <location>
        <begin position="13"/>
        <end position="73"/>
    </location>
</feature>
<feature type="DNA-binding region" description="H-T-H motif" evidence="4">
    <location>
        <begin position="36"/>
        <end position="55"/>
    </location>
</feature>